<keyword evidence="8" id="KW-1185">Reference proteome</keyword>
<dbReference type="EMBL" id="MKQR01000023">
    <property type="protein sequence ID" value="OLR91457.1"/>
    <property type="molecule type" value="Genomic_DNA"/>
</dbReference>
<dbReference type="Pfam" id="PF03704">
    <property type="entry name" value="BTAD"/>
    <property type="match status" value="1"/>
</dbReference>
<evidence type="ECO:0000313" key="7">
    <source>
        <dbReference type="EMBL" id="OLR91457.1"/>
    </source>
</evidence>
<comment type="caution">
    <text evidence="7">The sequence shown here is derived from an EMBL/GenBank/DDBJ whole genome shotgun (WGS) entry which is preliminary data.</text>
</comment>
<dbReference type="InterPro" id="IPR011990">
    <property type="entry name" value="TPR-like_helical_dom_sf"/>
</dbReference>
<dbReference type="PRINTS" id="PR00364">
    <property type="entry name" value="DISEASERSIST"/>
</dbReference>
<evidence type="ECO:0000256" key="2">
    <source>
        <dbReference type="ARBA" id="ARBA00023015"/>
    </source>
</evidence>
<dbReference type="SMART" id="SM00028">
    <property type="entry name" value="TPR"/>
    <property type="match status" value="5"/>
</dbReference>
<dbReference type="PANTHER" id="PTHR35807">
    <property type="entry name" value="TRANSCRIPTIONAL REGULATOR REDD-RELATED"/>
    <property type="match status" value="1"/>
</dbReference>
<dbReference type="Gene3D" id="3.40.50.300">
    <property type="entry name" value="P-loop containing nucleotide triphosphate hydrolases"/>
    <property type="match status" value="1"/>
</dbReference>
<dbReference type="InterPro" id="IPR036388">
    <property type="entry name" value="WH-like_DNA-bd_sf"/>
</dbReference>
<keyword evidence="3" id="KW-0238">DNA-binding</keyword>
<dbReference type="Pfam" id="PF13191">
    <property type="entry name" value="AAA_16"/>
    <property type="match status" value="1"/>
</dbReference>
<dbReference type="SUPFAM" id="SSF46894">
    <property type="entry name" value="C-terminal effector domain of the bipartite response regulators"/>
    <property type="match status" value="1"/>
</dbReference>
<evidence type="ECO:0000259" key="6">
    <source>
        <dbReference type="SMART" id="SM01043"/>
    </source>
</evidence>
<dbReference type="GO" id="GO:0043531">
    <property type="term" value="F:ADP binding"/>
    <property type="evidence" value="ECO:0007669"/>
    <property type="project" value="InterPro"/>
</dbReference>
<dbReference type="Proteomes" id="UP000186040">
    <property type="component" value="Unassembled WGS sequence"/>
</dbReference>
<feature type="domain" description="OmpR/PhoB-type" evidence="5">
    <location>
        <begin position="13"/>
        <end position="83"/>
    </location>
</feature>
<dbReference type="SMART" id="SM00862">
    <property type="entry name" value="Trans_reg_C"/>
    <property type="match status" value="1"/>
</dbReference>
<comment type="similarity">
    <text evidence="1">Belongs to the AfsR/DnrI/RedD regulatory family.</text>
</comment>
<keyword evidence="2" id="KW-0805">Transcription regulation</keyword>
<dbReference type="Gene3D" id="1.10.10.10">
    <property type="entry name" value="Winged helix-like DNA-binding domain superfamily/Winged helix DNA-binding domain"/>
    <property type="match status" value="1"/>
</dbReference>
<evidence type="ECO:0008006" key="9">
    <source>
        <dbReference type="Google" id="ProtNLM"/>
    </source>
</evidence>
<dbReference type="AlphaFoldDB" id="A0A1Q9LHC9"/>
<evidence type="ECO:0000259" key="5">
    <source>
        <dbReference type="SMART" id="SM00862"/>
    </source>
</evidence>
<dbReference type="SUPFAM" id="SSF48452">
    <property type="entry name" value="TPR-like"/>
    <property type="match status" value="3"/>
</dbReference>
<gene>
    <name evidence="7" type="ORF">BJP25_01070</name>
</gene>
<proteinExistence type="inferred from homology"/>
<feature type="domain" description="Bacterial transcriptional activator" evidence="6">
    <location>
        <begin position="90"/>
        <end position="232"/>
    </location>
</feature>
<dbReference type="SUPFAM" id="SSF52540">
    <property type="entry name" value="P-loop containing nucleoside triphosphate hydrolases"/>
    <property type="match status" value="1"/>
</dbReference>
<dbReference type="OrthoDB" id="3587032at2"/>
<dbReference type="InterPro" id="IPR051677">
    <property type="entry name" value="AfsR-DnrI-RedD_regulator"/>
</dbReference>
<dbReference type="InterPro" id="IPR005158">
    <property type="entry name" value="BTAD"/>
</dbReference>
<dbReference type="InterPro" id="IPR019734">
    <property type="entry name" value="TPR_rpt"/>
</dbReference>
<dbReference type="Gene3D" id="1.25.40.10">
    <property type="entry name" value="Tetratricopeptide repeat domain"/>
    <property type="match status" value="2"/>
</dbReference>
<keyword evidence="4" id="KW-0804">Transcription</keyword>
<evidence type="ECO:0000256" key="4">
    <source>
        <dbReference type="ARBA" id="ARBA00023163"/>
    </source>
</evidence>
<dbReference type="GO" id="GO:0000160">
    <property type="term" value="P:phosphorelay signal transduction system"/>
    <property type="evidence" value="ECO:0007669"/>
    <property type="project" value="InterPro"/>
</dbReference>
<dbReference type="InterPro" id="IPR041664">
    <property type="entry name" value="AAA_16"/>
</dbReference>
<dbReference type="GO" id="GO:0003677">
    <property type="term" value="F:DNA binding"/>
    <property type="evidence" value="ECO:0007669"/>
    <property type="project" value="UniProtKB-KW"/>
</dbReference>
<evidence type="ECO:0000313" key="8">
    <source>
        <dbReference type="Proteomes" id="UP000186040"/>
    </source>
</evidence>
<sequence length="903" mass="95844">MLVQVLGPLRVGGVVLGGGKQGVLLAHLALNVNRVVRSGQLVDVLWGERPPSSAGANLQTYVWRLRREVVGEGLVRSGDGYVLRVPEEEVDLLVFRREYAAARAESDPGRALGHLVAAEGLWRGEPLAGLPVVPAWEAEISALCEARLGATEDRLGLQIRLGRGGEVVEEVKGLLGEHPYRERLWQHYLRALAAGGRRGEALAAYGEARRRFVAELGVEPGPELRAVQAEVLHGEERVPIRQLPPEVADFTGRDEAVEELMQALAPRPGAFAAPVAVVSGAPGTGKSALAVHVAHRLKARYPEQFYADLGATSGHAGDVVAGFLHALGVFGAGLPDDAAAREALLRSKLVGRRFLVVLDDAGSARQVRALVPADGGCAVLVTSRSRLPGLVGAHQVELAGFGAEDGVRLLGRIAGAERVAAEVAAAREVVEFCGRLPLAIRIAGTRLAGRRAWTVGGLRDRLADESRRLTELRVGDLAVRGSFELSVRQLPAAGVRAFGRFAELPTRDFAPWAVDALLGEPGGDVLEDLVDANLVAAAVPGLDGQPRYRVHELLHCYTREVPDTGRAPAFARYASALLSLVKRAAGELPTAFGALTGDPVGWRLPAVVERGVTARPLDWLATHREALARTVELAAEAGEGELAWQLAAASVPFHDLRGHYDDWAAAHRRALEVVGAHERGAAVLLRGLGQVHLYRDEYADATRCLTRAAGLFGELGDRHGEAFAVAGLGTLARVCSRPAAALEHYGRALDGFRAVGDLSGVAQALGSLGTACRVLGRLDEAGARLDAALSAARELGDQHREAKVRGELGALHRENGDPAAAQRELVAALAIFEEISDERCTAHALVGLAATLLDTGQPTRARALAERALHVFERTGNRRAAAGALVLLARSRRPDRRALGHPA</sequence>
<dbReference type="STRING" id="1193682.BJP25_01070"/>
<evidence type="ECO:0000256" key="3">
    <source>
        <dbReference type="ARBA" id="ARBA00023125"/>
    </source>
</evidence>
<organism evidence="7 8">
    <name type="scientific">Actinokineospora bangkokensis</name>
    <dbReference type="NCBI Taxonomy" id="1193682"/>
    <lineage>
        <taxon>Bacteria</taxon>
        <taxon>Bacillati</taxon>
        <taxon>Actinomycetota</taxon>
        <taxon>Actinomycetes</taxon>
        <taxon>Pseudonocardiales</taxon>
        <taxon>Pseudonocardiaceae</taxon>
        <taxon>Actinokineospora</taxon>
    </lineage>
</organism>
<dbReference type="InterPro" id="IPR001867">
    <property type="entry name" value="OmpR/PhoB-type_DNA-bd"/>
</dbReference>
<accession>A0A1Q9LHC9</accession>
<dbReference type="SMART" id="SM01043">
    <property type="entry name" value="BTAD"/>
    <property type="match status" value="1"/>
</dbReference>
<evidence type="ECO:0000256" key="1">
    <source>
        <dbReference type="ARBA" id="ARBA00005820"/>
    </source>
</evidence>
<dbReference type="InterPro" id="IPR016032">
    <property type="entry name" value="Sig_transdc_resp-reg_C-effctor"/>
</dbReference>
<dbReference type="InterPro" id="IPR027417">
    <property type="entry name" value="P-loop_NTPase"/>
</dbReference>
<dbReference type="GO" id="GO:0006355">
    <property type="term" value="P:regulation of DNA-templated transcription"/>
    <property type="evidence" value="ECO:0007669"/>
    <property type="project" value="InterPro"/>
</dbReference>
<protein>
    <recommendedName>
        <fullName evidence="9">SARP family transcriptional regulator</fullName>
    </recommendedName>
</protein>
<dbReference type="Pfam" id="PF13424">
    <property type="entry name" value="TPR_12"/>
    <property type="match status" value="1"/>
</dbReference>
<dbReference type="CDD" id="cd15831">
    <property type="entry name" value="BTAD"/>
    <property type="match status" value="1"/>
</dbReference>
<dbReference type="PANTHER" id="PTHR35807:SF1">
    <property type="entry name" value="TRANSCRIPTIONAL REGULATOR REDD"/>
    <property type="match status" value="1"/>
</dbReference>
<name>A0A1Q9LHC9_9PSEU</name>
<reference evidence="7 8" key="1">
    <citation type="submission" date="2016-10" db="EMBL/GenBank/DDBJ databases">
        <title>The Draft Genome Sequence of Actinokineospora bangkokensis 44EHWT reveals the biosynthetic pathway of antifungal compounds Thailandins with unusual extender unit butylmalonyl-CoA.</title>
        <authorList>
            <person name="Greule A."/>
            <person name="Intra B."/>
            <person name="Flemming S."/>
            <person name="Rommel M.G."/>
            <person name="Panbangred W."/>
            <person name="Bechthold A."/>
        </authorList>
    </citation>
    <scope>NUCLEOTIDE SEQUENCE [LARGE SCALE GENOMIC DNA]</scope>
    <source>
        <strain evidence="7 8">44EHW</strain>
    </source>
</reference>